<comment type="caution">
    <text evidence="2">The sequence shown here is derived from an EMBL/GenBank/DDBJ whole genome shotgun (WGS) entry which is preliminary data.</text>
</comment>
<evidence type="ECO:0000256" key="1">
    <source>
        <dbReference type="SAM" id="MobiDB-lite"/>
    </source>
</evidence>
<organism evidence="2 3">
    <name type="scientific">Paenibacillus ginsengarvi</name>
    <dbReference type="NCBI Taxonomy" id="400777"/>
    <lineage>
        <taxon>Bacteria</taxon>
        <taxon>Bacillati</taxon>
        <taxon>Bacillota</taxon>
        <taxon>Bacilli</taxon>
        <taxon>Bacillales</taxon>
        <taxon>Paenibacillaceae</taxon>
        <taxon>Paenibacillus</taxon>
    </lineage>
</organism>
<name>A0A3B0BB37_9BACL</name>
<dbReference type="EMBL" id="RBAH01000033">
    <property type="protein sequence ID" value="RKN70082.1"/>
    <property type="molecule type" value="Genomic_DNA"/>
</dbReference>
<feature type="region of interest" description="Disordered" evidence="1">
    <location>
        <begin position="1024"/>
        <end position="1044"/>
    </location>
</feature>
<dbReference type="Gene3D" id="2.60.40.10">
    <property type="entry name" value="Immunoglobulins"/>
    <property type="match status" value="1"/>
</dbReference>
<keyword evidence="3" id="KW-1185">Reference proteome</keyword>
<evidence type="ECO:0000313" key="3">
    <source>
        <dbReference type="Proteomes" id="UP000282311"/>
    </source>
</evidence>
<dbReference type="RefSeq" id="WP_120751189.1">
    <property type="nucleotide sequence ID" value="NZ_RBAH01000033.1"/>
</dbReference>
<dbReference type="InterPro" id="IPR013783">
    <property type="entry name" value="Ig-like_fold"/>
</dbReference>
<accession>A0A3B0BB37</accession>
<gene>
    <name evidence="2" type="ORF">D7M11_31145</name>
</gene>
<reference evidence="2 3" key="1">
    <citation type="journal article" date="2007" name="Int. J. Syst. Evol. Microbiol.">
        <title>Paenibacillus ginsengarvi sp. nov., isolated from soil from ginseng cultivation.</title>
        <authorList>
            <person name="Yoon M.H."/>
            <person name="Ten L.N."/>
            <person name="Im W.T."/>
        </authorList>
    </citation>
    <scope>NUCLEOTIDE SEQUENCE [LARGE SCALE GENOMIC DNA]</scope>
    <source>
        <strain evidence="2 3">KCTC 13059</strain>
    </source>
</reference>
<evidence type="ECO:0000313" key="2">
    <source>
        <dbReference type="EMBL" id="RKN70082.1"/>
    </source>
</evidence>
<evidence type="ECO:0008006" key="4">
    <source>
        <dbReference type="Google" id="ProtNLM"/>
    </source>
</evidence>
<sequence>MPLQSEQALSMTTLGMLGDVPADPLQPPLVDAMHLRWSFGAARSFPWYGYYLFRRLSRREQAELRCVLPQLRVKGIAGPSELHVTLLETTLGNFTSDRDLIVTDDFPTGGVGELDLRGRSFLRFTFAEPMFFVSYQVGLRKDTVDGALRCISFQKDDSVSTANPKMKDGVRFTVYERDDKVSKSTRVLINKEGSPMLHLGYRTRVELPCSASALVVTVANYSSEGKVVGVDIEGREVVSQALPRGDSESVTVELKGEGIVEVFFLAPGNETFLLRLCYLCDQGGKEGDIGLHVRFYSGGTILHEEPVVGSAGDIVHGKYTSDLITAIEFSGGDAAVVDICGASVDQALNGGWEPVERCPQPLALPVFDPEYPASGGKPADIDASRKEAISRIRYGDPADWDGTRFDLMHTALQEIVDLGPAGPDMKDIGSDNVPASAGGTPTLARLRPMNYLLMGALYAPIAQMLGLYWADETAGKNIAYDYLIIADHADIGKGNASDMLAWFNSPSLNFNDIDAWVCFNRTLGSPAPLSPPWSLRAYALPGTTAEQTDGTLRDLTNNAGLTWELQQTASGKLQSGAPTMYVIRRSERYDMKPAGPIPTEKHKAINDIPHVVTRPPNPSTVVERPAHWPAFPLHYTDSGLEEGWYSYRVNGVDLFGRYSAASAPAAWFQWSPPPDPRPWYYLDGKGSTEVHAYAISLLDKVPPPPPTAVEGMVLDPKDPDLLRDAAYESWFMTLSTAERDSVVGLRVRWMWTWSQMRQAPDTREFRVYWRGGQPNVYKGRVGTVKTVDAAHSIARTDISHSAGANAFVGAYLRAAGRSFRITGSSAGSPLEVTVENLLPDHSLKPETGAKCSISIPPGHTLYSDISEVRQWEERVWVVPYSDYTALGVIPASVPGGSGDQLAGNGAAAIGNIITLPAGTDISAIRPYDFHLYLSEDTARPSRIYRIISVNPAAKEVTLDGAPVIAGGSSGWEIGLLTQRYEFFLPAPGDAERIGIGLSTSAIEPIAYGVVGVTAVDDKDHTVDNPKWSGKRWGDRAGNESRMGGPATVFRVHRTAPQAPEMPPDSADVYASRADYHGKSYYTFRWVPQAGVDTHIFRALDQSIFQRDWLIRSTRAALTGSATVHREFFPAGWTEARRNAAAASLNAIGGPGQYGGLTADALEVLGRLPGNEGFRSRGELNQRDWLIRRTRGGLGSGDLTFFPADWNSADKRRQAANQLNAIGGIGDYEALGNDALRVLAALPGNEAAYQQITDRPLPNAGPITANRLGPDNPAGFPVNPALRAFVDAIDGRSTNKYFYRAAFIDAAQNVGELGLASPPVRVPDVLPPRTPVFSRVLAGDPTPGEPGDRKITLRWVSGREPDLAAYRIYRTEEEPSSRDVRLMDLVHEFVVPAGDPALRPQEVLWLDQTVRGLVTYYYRLVAVDKSGNLSAASAIVAARAYDTALPEPPELSVAWVEQGGRVRAEISWTSPHEVMIQRKNGASNWIDLAQWRAPGAVVIRDPFSNPAASYQYRAVVRKYTGAIKRGEPILIEAEE</sequence>
<dbReference type="OrthoDB" id="1821007at2"/>
<proteinExistence type="predicted"/>
<protein>
    <recommendedName>
        <fullName evidence="4">Fibronectin type-III domain-containing protein</fullName>
    </recommendedName>
</protein>
<dbReference type="Proteomes" id="UP000282311">
    <property type="component" value="Unassembled WGS sequence"/>
</dbReference>